<dbReference type="NCBIfam" id="TIGR02592">
    <property type="entry name" value="cas_Cas5h"/>
    <property type="match status" value="1"/>
</dbReference>
<reference evidence="2 3" key="1">
    <citation type="journal article" date="2012" name="Extremophiles">
        <title>Thermotomaculum hydrothermale gen. nov., sp. nov., a novel heterotrophic thermophile within the phylum Acidobacteria from a deep-sea hydrothermal vent chimney in the Southern Okinawa Trough.</title>
        <authorList>
            <person name="Izumi H."/>
            <person name="Nunoura T."/>
            <person name="Miyazaki M."/>
            <person name="Mino S."/>
            <person name="Toki T."/>
            <person name="Takai K."/>
            <person name="Sako Y."/>
            <person name="Sawabe T."/>
            <person name="Nakagawa S."/>
        </authorList>
    </citation>
    <scope>NUCLEOTIDE SEQUENCE [LARGE SCALE GENOMIC DNA]</scope>
    <source>
        <strain evidence="2 3">AC55</strain>
    </source>
</reference>
<dbReference type="GO" id="GO:0043571">
    <property type="term" value="P:maintenance of CRISPR repeat elements"/>
    <property type="evidence" value="ECO:0007669"/>
    <property type="project" value="InterPro"/>
</dbReference>
<gene>
    <name evidence="2" type="primary">cas5</name>
    <name evidence="2" type="ORF">TTHT_0177</name>
</gene>
<accession>A0A7R6SXI0</accession>
<dbReference type="InterPro" id="IPR013422">
    <property type="entry name" value="CRISPR-assoc_prot_Cas5_N"/>
</dbReference>
<dbReference type="AlphaFoldDB" id="A0A7R6SXI0"/>
<dbReference type="Proteomes" id="UP000595564">
    <property type="component" value="Chromosome"/>
</dbReference>
<dbReference type="RefSeq" id="WP_201328147.1">
    <property type="nucleotide sequence ID" value="NZ_AP017470.1"/>
</dbReference>
<dbReference type="InterPro" id="IPR013421">
    <property type="entry name" value="CRISPR-assoc_prot_Cas5_HALMA"/>
</dbReference>
<protein>
    <submittedName>
        <fullName evidence="2">CRISPR-associated protein Cas5</fullName>
    </submittedName>
</protein>
<dbReference type="NCBIfam" id="TIGR02593">
    <property type="entry name" value="CRISPR_cas5"/>
    <property type="match status" value="1"/>
</dbReference>
<dbReference type="Pfam" id="PF09704">
    <property type="entry name" value="Cas_Cas5d"/>
    <property type="match status" value="1"/>
</dbReference>
<evidence type="ECO:0000313" key="3">
    <source>
        <dbReference type="Proteomes" id="UP000595564"/>
    </source>
</evidence>
<evidence type="ECO:0000313" key="2">
    <source>
        <dbReference type="EMBL" id="BBB31814.1"/>
    </source>
</evidence>
<name>A0A7R6SXI0_9BACT</name>
<dbReference type="GO" id="GO:0051607">
    <property type="term" value="P:defense response to virus"/>
    <property type="evidence" value="ECO:0007669"/>
    <property type="project" value="UniProtKB-KW"/>
</dbReference>
<keyword evidence="3" id="KW-1185">Reference proteome</keyword>
<organism evidence="2 3">
    <name type="scientific">Thermotomaculum hydrothermale</name>
    <dbReference type="NCBI Taxonomy" id="981385"/>
    <lineage>
        <taxon>Bacteria</taxon>
        <taxon>Pseudomonadati</taxon>
        <taxon>Acidobacteriota</taxon>
        <taxon>Holophagae</taxon>
        <taxon>Thermotomaculales</taxon>
        <taxon>Thermotomaculaceae</taxon>
        <taxon>Thermotomaculum</taxon>
    </lineage>
</organism>
<sequence>MEQKRALVFDITGELAHFRAYYTNSSSISYGFPPRTVIVGIIASILGFERDSYYEKLSPENCNVSVSILNPIKKYIQSINYVRTKPDEDNFKSFNNAVQSYLEGKINTYPVSIEFVLPEDDLIKYRIYFTSKNEIYKKLKTKLEENKTYYPIYLGITELLADVDYIGEFHIEKPIENKGIKSVIPEKIFPDIEFKENLSLIVEKMPFNFEIENGFRKISAVKKFIYEKNAKEIPIKNLNEAISINGENIIWIE</sequence>
<evidence type="ECO:0000256" key="1">
    <source>
        <dbReference type="ARBA" id="ARBA00023118"/>
    </source>
</evidence>
<dbReference type="EMBL" id="AP017470">
    <property type="protein sequence ID" value="BBB31814.1"/>
    <property type="molecule type" value="Genomic_DNA"/>
</dbReference>
<dbReference type="Gene3D" id="3.30.70.2660">
    <property type="match status" value="1"/>
</dbReference>
<dbReference type="KEGG" id="thyd:TTHT_0177"/>
<proteinExistence type="predicted"/>
<dbReference type="InterPro" id="IPR021124">
    <property type="entry name" value="CRISPR-assoc_prot_Cas5"/>
</dbReference>
<keyword evidence="1" id="KW-0051">Antiviral defense</keyword>